<dbReference type="InterPro" id="IPR011011">
    <property type="entry name" value="Znf_FYVE_PHD"/>
</dbReference>
<keyword evidence="3" id="KW-0862">Zinc</keyword>
<evidence type="ECO:0000259" key="5">
    <source>
        <dbReference type="PROSITE" id="PS51360"/>
    </source>
</evidence>
<dbReference type="SUPFAM" id="SSF57903">
    <property type="entry name" value="FYVE/PHD zinc finger"/>
    <property type="match status" value="1"/>
</dbReference>
<dbReference type="Pfam" id="PF22908">
    <property type="entry name" value="PHD_NSD"/>
    <property type="match status" value="1"/>
</dbReference>
<evidence type="ECO:0000256" key="4">
    <source>
        <dbReference type="SAM" id="MobiDB-lite"/>
    </source>
</evidence>
<dbReference type="InterPro" id="IPR019786">
    <property type="entry name" value="Zinc_finger_PHD-type_CS"/>
</dbReference>
<name>A0A3P6EAQ9_BRAOL</name>
<evidence type="ECO:0000259" key="6">
    <source>
        <dbReference type="PROSITE" id="PS51925"/>
    </source>
</evidence>
<evidence type="ECO:0000256" key="2">
    <source>
        <dbReference type="ARBA" id="ARBA00022771"/>
    </source>
</evidence>
<dbReference type="Gene3D" id="3.90.70.200">
    <property type="entry name" value="Plus-3 domain"/>
    <property type="match status" value="1"/>
</dbReference>
<dbReference type="InterPro" id="IPR004343">
    <property type="entry name" value="Plus-3_dom"/>
</dbReference>
<feature type="domain" description="Plus3" evidence="5">
    <location>
        <begin position="374"/>
        <end position="495"/>
    </location>
</feature>
<dbReference type="Gene3D" id="1.10.245.10">
    <property type="entry name" value="SWIB/MDM2 domain"/>
    <property type="match status" value="1"/>
</dbReference>
<dbReference type="CDD" id="cd15568">
    <property type="entry name" value="PHD5_NSD"/>
    <property type="match status" value="1"/>
</dbReference>
<dbReference type="SMART" id="SM00719">
    <property type="entry name" value="Plus3"/>
    <property type="match status" value="1"/>
</dbReference>
<protein>
    <submittedName>
        <fullName evidence="7">Uncharacterized protein</fullName>
    </submittedName>
</protein>
<feature type="region of interest" description="Disordered" evidence="4">
    <location>
        <begin position="346"/>
        <end position="365"/>
    </location>
</feature>
<evidence type="ECO:0000256" key="1">
    <source>
        <dbReference type="ARBA" id="ARBA00022723"/>
    </source>
</evidence>
<dbReference type="SUPFAM" id="SSF47592">
    <property type="entry name" value="SWIB/MDM2 domain"/>
    <property type="match status" value="1"/>
</dbReference>
<dbReference type="InterPro" id="IPR055198">
    <property type="entry name" value="NSD_PHD"/>
</dbReference>
<dbReference type="GO" id="GO:0008270">
    <property type="term" value="F:zinc ion binding"/>
    <property type="evidence" value="ECO:0007669"/>
    <property type="project" value="UniProtKB-KW"/>
</dbReference>
<dbReference type="InterPro" id="IPR045894">
    <property type="entry name" value="At5g08430-like"/>
</dbReference>
<dbReference type="Pfam" id="PF03126">
    <property type="entry name" value="Plus-3"/>
    <property type="match status" value="1"/>
</dbReference>
<dbReference type="EMBL" id="LR031875">
    <property type="protein sequence ID" value="VDD28539.1"/>
    <property type="molecule type" value="Genomic_DNA"/>
</dbReference>
<dbReference type="Gene3D" id="3.30.40.10">
    <property type="entry name" value="Zinc/RING finger domain, C3HC4 (zinc finger)"/>
    <property type="match status" value="1"/>
</dbReference>
<dbReference type="InterPro" id="IPR036128">
    <property type="entry name" value="Plus3-like_sf"/>
</dbReference>
<dbReference type="PROSITE" id="PS51925">
    <property type="entry name" value="SWIB_MDM2"/>
    <property type="match status" value="1"/>
</dbReference>
<dbReference type="InterPro" id="IPR036885">
    <property type="entry name" value="SWIB_MDM2_dom_sf"/>
</dbReference>
<evidence type="ECO:0000313" key="7">
    <source>
        <dbReference type="EMBL" id="VDD28539.1"/>
    </source>
</evidence>
<dbReference type="PROSITE" id="PS01359">
    <property type="entry name" value="ZF_PHD_1"/>
    <property type="match status" value="1"/>
</dbReference>
<proteinExistence type="predicted"/>
<dbReference type="PROSITE" id="PS51360">
    <property type="entry name" value="PLUS3"/>
    <property type="match status" value="1"/>
</dbReference>
<dbReference type="Pfam" id="PF25980">
    <property type="entry name" value="NERD_plant"/>
    <property type="match status" value="1"/>
</dbReference>
<dbReference type="PANTHER" id="PTHR46851:SF22">
    <property type="entry name" value="ZINC ION BINDING _ DNA BINDING PROTEIN"/>
    <property type="match status" value="1"/>
</dbReference>
<dbReference type="PANTHER" id="PTHR46851">
    <property type="entry name" value="OS01G0884500 PROTEIN"/>
    <property type="match status" value="1"/>
</dbReference>
<accession>A0A3P6EAQ9</accession>
<dbReference type="InterPro" id="IPR003121">
    <property type="entry name" value="SWIB_MDM2_domain"/>
</dbReference>
<organism evidence="7">
    <name type="scientific">Brassica oleracea</name>
    <name type="common">Wild cabbage</name>
    <dbReference type="NCBI Taxonomy" id="3712"/>
    <lineage>
        <taxon>Eukaryota</taxon>
        <taxon>Viridiplantae</taxon>
        <taxon>Streptophyta</taxon>
        <taxon>Embryophyta</taxon>
        <taxon>Tracheophyta</taxon>
        <taxon>Spermatophyta</taxon>
        <taxon>Magnoliopsida</taxon>
        <taxon>eudicotyledons</taxon>
        <taxon>Gunneridae</taxon>
        <taxon>Pentapetalae</taxon>
        <taxon>rosids</taxon>
        <taxon>malvids</taxon>
        <taxon>Brassicales</taxon>
        <taxon>Brassicaceae</taxon>
        <taxon>Brassiceae</taxon>
        <taxon>Brassica</taxon>
    </lineage>
</organism>
<dbReference type="InterPro" id="IPR017907">
    <property type="entry name" value="Znf_RING_CS"/>
</dbReference>
<dbReference type="InterPro" id="IPR013083">
    <property type="entry name" value="Znf_RING/FYVE/PHD"/>
</dbReference>
<dbReference type="AlphaFoldDB" id="A0A3P6EAQ9"/>
<dbReference type="CDD" id="cd10567">
    <property type="entry name" value="SWIB-MDM2_like"/>
    <property type="match status" value="1"/>
</dbReference>
<dbReference type="InterPro" id="IPR058668">
    <property type="entry name" value="NERD_dom"/>
</dbReference>
<dbReference type="PROSITE" id="PS00518">
    <property type="entry name" value="ZF_RING_1"/>
    <property type="match status" value="1"/>
</dbReference>
<sequence length="598" mass="69392">MKARDMDAVEIVDVDDEEGEEKECEDWCFVCKDGGSLMLCDYKDCPKVYHASCVEKNISIQNNEESLICMWHSCYLCNKRPKLFCLCCPHAVCQGCVTRAEFIHLKENKGLCNHCQEYVITLEEIQEYDATGDKIDLTDRDTFECLFLEYWEIIKNQEGVTFDDVIASKSRKKAAKAKSRYKDDPKFELHHVNSSKSPKKGIKIKDDDDDGPEFSLTNYGVDDVEDYKTTLKPKRMEFIGWGSKPLIDFLTSIGEDTREEMSQHSVESVIRRYIRQKNLLDDEKKKKKVRCDEKLFSIFRKKYVNQRRIYSLLNAHFKENVEQLEYITLLERGFGEKNENVSVPCKKQKTETSEDEEPCEKEVKPEMRPTGLAAISADNIKLVYLRKSLVLELVKQSESFRSKVVGSFVKVRNDPRDPVAFQILQVTDIKCVDDKGMFLYVAGIASDVSIAKLDDSDITKEEIDDLKHKIMSGLLRQPTLVEMEQKAKVLHEDITKHWITRQLIILQKRINCANEKGWRKEYPFYNLIIFNTSSKFSYNEYLEERELLQKPSEQERLLRQTPKIIEELIEIEQDPPADSSKQGNISGLSQEVVMIDID</sequence>
<dbReference type="SUPFAM" id="SSF159042">
    <property type="entry name" value="Plus3-like"/>
    <property type="match status" value="1"/>
</dbReference>
<keyword evidence="2" id="KW-0863">Zinc-finger</keyword>
<dbReference type="InterPro" id="IPR001965">
    <property type="entry name" value="Znf_PHD"/>
</dbReference>
<reference evidence="7" key="1">
    <citation type="submission" date="2018-11" db="EMBL/GenBank/DDBJ databases">
        <authorList>
            <consortium name="Genoscope - CEA"/>
            <person name="William W."/>
        </authorList>
    </citation>
    <scope>NUCLEOTIDE SEQUENCE</scope>
</reference>
<feature type="domain" description="DM2" evidence="6">
    <location>
        <begin position="235"/>
        <end position="319"/>
    </location>
</feature>
<evidence type="ECO:0000256" key="3">
    <source>
        <dbReference type="ARBA" id="ARBA00022833"/>
    </source>
</evidence>
<gene>
    <name evidence="7" type="ORF">BOLC9T53862H</name>
</gene>
<dbReference type="Pfam" id="PF02201">
    <property type="entry name" value="SWIB"/>
    <property type="match status" value="1"/>
</dbReference>
<dbReference type="GO" id="GO:0003677">
    <property type="term" value="F:DNA binding"/>
    <property type="evidence" value="ECO:0007669"/>
    <property type="project" value="InterPro"/>
</dbReference>
<keyword evidence="1" id="KW-0479">Metal-binding</keyword>
<dbReference type="SMART" id="SM00249">
    <property type="entry name" value="PHD"/>
    <property type="match status" value="1"/>
</dbReference>